<dbReference type="InterPro" id="IPR050310">
    <property type="entry name" value="VPS10-sortilin"/>
</dbReference>
<dbReference type="HOGENOM" id="CLU_1130150_0_0_1"/>
<evidence type="ECO:0000256" key="3">
    <source>
        <dbReference type="SAM" id="SignalP"/>
    </source>
</evidence>
<dbReference type="SUPFAM" id="SSF110296">
    <property type="entry name" value="Oligoxyloglucan reducing end-specific cellobiohydrolase"/>
    <property type="match status" value="1"/>
</dbReference>
<evidence type="ECO:0000256" key="1">
    <source>
        <dbReference type="ARBA" id="ARBA00022737"/>
    </source>
</evidence>
<dbReference type="OrthoDB" id="443634at2759"/>
<feature type="domain" description="Sortilin N-terminal" evidence="4">
    <location>
        <begin position="135"/>
        <end position="228"/>
    </location>
</feature>
<evidence type="ECO:0000259" key="4">
    <source>
        <dbReference type="Pfam" id="PF15902"/>
    </source>
</evidence>
<evidence type="ECO:0000313" key="6">
    <source>
        <dbReference type="EnsemblMetazoa" id="HelroP182808"/>
    </source>
</evidence>
<dbReference type="EMBL" id="KB097773">
    <property type="protein sequence ID" value="ESN90114.1"/>
    <property type="molecule type" value="Genomic_DNA"/>
</dbReference>
<proteinExistence type="predicted"/>
<evidence type="ECO:0000256" key="2">
    <source>
        <dbReference type="SAM" id="MobiDB-lite"/>
    </source>
</evidence>
<feature type="signal peptide" evidence="3">
    <location>
        <begin position="1"/>
        <end position="21"/>
    </location>
</feature>
<gene>
    <name evidence="6" type="primary">20208723</name>
    <name evidence="5" type="ORF">HELRODRAFT_182808</name>
</gene>
<dbReference type="InterPro" id="IPR031778">
    <property type="entry name" value="Sortilin_N"/>
</dbReference>
<dbReference type="KEGG" id="hro:HELRODRAFT_182808"/>
<reference evidence="7" key="1">
    <citation type="submission" date="2012-12" db="EMBL/GenBank/DDBJ databases">
        <authorList>
            <person name="Hellsten U."/>
            <person name="Grimwood J."/>
            <person name="Chapman J.A."/>
            <person name="Shapiro H."/>
            <person name="Aerts A."/>
            <person name="Otillar R.P."/>
            <person name="Terry A.Y."/>
            <person name="Boore J.L."/>
            <person name="Simakov O."/>
            <person name="Marletaz F."/>
            <person name="Cho S.-J."/>
            <person name="Edsinger-Gonzales E."/>
            <person name="Havlak P."/>
            <person name="Kuo D.-H."/>
            <person name="Larsson T."/>
            <person name="Lv J."/>
            <person name="Arendt D."/>
            <person name="Savage R."/>
            <person name="Osoegawa K."/>
            <person name="de Jong P."/>
            <person name="Lindberg D.R."/>
            <person name="Seaver E.C."/>
            <person name="Weisblat D.A."/>
            <person name="Putnam N.H."/>
            <person name="Grigoriev I.V."/>
            <person name="Rokhsar D.S."/>
        </authorList>
    </citation>
    <scope>NUCLEOTIDE SEQUENCE</scope>
</reference>
<dbReference type="GeneID" id="20208723"/>
<dbReference type="eggNOG" id="KOG3511">
    <property type="taxonomic scope" value="Eukaryota"/>
</dbReference>
<keyword evidence="3" id="KW-0732">Signal</keyword>
<feature type="region of interest" description="Disordered" evidence="2">
    <location>
        <begin position="56"/>
        <end position="83"/>
    </location>
</feature>
<dbReference type="EMBL" id="AMQM01008420">
    <property type="status" value="NOT_ANNOTATED_CDS"/>
    <property type="molecule type" value="Genomic_DNA"/>
</dbReference>
<dbReference type="AlphaFoldDB" id="T1FIS4"/>
<protein>
    <recommendedName>
        <fullName evidence="4">Sortilin N-terminal domain-containing protein</fullName>
    </recommendedName>
</protein>
<dbReference type="Proteomes" id="UP000015101">
    <property type="component" value="Unassembled WGS sequence"/>
</dbReference>
<sequence>MRLSSKVIWTFFISTIFCVSASTEKFELAEITKRADDELVKNNQQNHYVVDLGSASDDQPVKRQQQQADHKAGHQRNANEERFRRSKRGLNDIQLTKFNLSDSHGLIVVHWAGEDSDVIIALARDAIMLSFIFSSNLYISRDYGKTFVKQNLTLGPSWPNVPAAVHWYYISPVYTTHFVFADVIHKTIWTTSDRGLTYSRYSLTFYPHLITFHPTNWNTFVAYQYSETGFAVSLSTVVTSFMFIHL</sequence>
<dbReference type="PANTHER" id="PTHR12106">
    <property type="entry name" value="SORTILIN RELATED"/>
    <property type="match status" value="1"/>
</dbReference>
<dbReference type="CTD" id="20208723"/>
<accession>T1FIS4</accession>
<feature type="compositionally biased region" description="Basic and acidic residues" evidence="2">
    <location>
        <begin position="68"/>
        <end position="83"/>
    </location>
</feature>
<dbReference type="PANTHER" id="PTHR12106:SF27">
    <property type="entry name" value="SORTILIN-RELATED RECEPTOR"/>
    <property type="match status" value="1"/>
</dbReference>
<keyword evidence="1" id="KW-0677">Repeat</keyword>
<reference evidence="6" key="3">
    <citation type="submission" date="2015-06" db="UniProtKB">
        <authorList>
            <consortium name="EnsemblMetazoa"/>
        </authorList>
    </citation>
    <scope>IDENTIFICATION</scope>
</reference>
<organism evidence="6 7">
    <name type="scientific">Helobdella robusta</name>
    <name type="common">Californian leech</name>
    <dbReference type="NCBI Taxonomy" id="6412"/>
    <lineage>
        <taxon>Eukaryota</taxon>
        <taxon>Metazoa</taxon>
        <taxon>Spiralia</taxon>
        <taxon>Lophotrochozoa</taxon>
        <taxon>Annelida</taxon>
        <taxon>Clitellata</taxon>
        <taxon>Hirudinea</taxon>
        <taxon>Rhynchobdellida</taxon>
        <taxon>Glossiphoniidae</taxon>
        <taxon>Helobdella</taxon>
    </lineage>
</organism>
<name>T1FIS4_HELRO</name>
<keyword evidence="7" id="KW-1185">Reference proteome</keyword>
<evidence type="ECO:0000313" key="5">
    <source>
        <dbReference type="EMBL" id="ESN90114.1"/>
    </source>
</evidence>
<dbReference type="Gene3D" id="2.130.10.10">
    <property type="entry name" value="YVTN repeat-like/Quinoprotein amine dehydrogenase"/>
    <property type="match status" value="1"/>
</dbReference>
<evidence type="ECO:0000313" key="7">
    <source>
        <dbReference type="Proteomes" id="UP000015101"/>
    </source>
</evidence>
<dbReference type="RefSeq" id="XP_009031784.1">
    <property type="nucleotide sequence ID" value="XM_009033536.1"/>
</dbReference>
<reference evidence="5 7" key="2">
    <citation type="journal article" date="2013" name="Nature">
        <title>Insights into bilaterian evolution from three spiralian genomes.</title>
        <authorList>
            <person name="Simakov O."/>
            <person name="Marletaz F."/>
            <person name="Cho S.J."/>
            <person name="Edsinger-Gonzales E."/>
            <person name="Havlak P."/>
            <person name="Hellsten U."/>
            <person name="Kuo D.H."/>
            <person name="Larsson T."/>
            <person name="Lv J."/>
            <person name="Arendt D."/>
            <person name="Savage R."/>
            <person name="Osoegawa K."/>
            <person name="de Jong P."/>
            <person name="Grimwood J."/>
            <person name="Chapman J.A."/>
            <person name="Shapiro H."/>
            <person name="Aerts A."/>
            <person name="Otillar R.P."/>
            <person name="Terry A.Y."/>
            <person name="Boore J.L."/>
            <person name="Grigoriev I.V."/>
            <person name="Lindberg D.R."/>
            <person name="Seaver E.C."/>
            <person name="Weisblat D.A."/>
            <person name="Putnam N.H."/>
            <person name="Rokhsar D.S."/>
        </authorList>
    </citation>
    <scope>NUCLEOTIDE SEQUENCE</scope>
</reference>
<dbReference type="InParanoid" id="T1FIS4"/>
<dbReference type="Pfam" id="PF15902">
    <property type="entry name" value="Sortilin-Vps10"/>
    <property type="match status" value="1"/>
</dbReference>
<dbReference type="InterPro" id="IPR015943">
    <property type="entry name" value="WD40/YVTN_repeat-like_dom_sf"/>
</dbReference>
<feature type="chain" id="PRO_5010980784" description="Sortilin N-terminal domain-containing protein" evidence="3">
    <location>
        <begin position="22"/>
        <end position="246"/>
    </location>
</feature>
<dbReference type="EnsemblMetazoa" id="HelroT182808">
    <property type="protein sequence ID" value="HelroP182808"/>
    <property type="gene ID" value="HelroG182808"/>
</dbReference>
<dbReference type="STRING" id="6412.T1FIS4"/>